<dbReference type="Proteomes" id="UP001381693">
    <property type="component" value="Unassembled WGS sequence"/>
</dbReference>
<dbReference type="SUPFAM" id="SSF54928">
    <property type="entry name" value="RNA-binding domain, RBD"/>
    <property type="match status" value="2"/>
</dbReference>
<dbReference type="GO" id="GO:0000463">
    <property type="term" value="P:maturation of LSU-rRNA from tricistronic rRNA transcript (SSU-rRNA, 5.8S rRNA, LSU-rRNA)"/>
    <property type="evidence" value="ECO:0007669"/>
    <property type="project" value="TreeGrafter"/>
</dbReference>
<accession>A0AAN8WVT3</accession>
<feature type="region of interest" description="Disordered" evidence="6">
    <location>
        <begin position="1"/>
        <end position="28"/>
    </location>
</feature>
<dbReference type="PROSITE" id="PS50102">
    <property type="entry name" value="RRM"/>
    <property type="match status" value="2"/>
</dbReference>
<evidence type="ECO:0000313" key="8">
    <source>
        <dbReference type="EMBL" id="KAK7073077.1"/>
    </source>
</evidence>
<gene>
    <name evidence="8" type="primary">NOP12</name>
    <name evidence="8" type="ORF">SK128_000181</name>
</gene>
<dbReference type="GO" id="GO:0019843">
    <property type="term" value="F:rRNA binding"/>
    <property type="evidence" value="ECO:0007669"/>
    <property type="project" value="TreeGrafter"/>
</dbReference>
<dbReference type="CDD" id="cd12394">
    <property type="entry name" value="RRM1_RBM34"/>
    <property type="match status" value="1"/>
</dbReference>
<dbReference type="EMBL" id="JAXCGZ010013260">
    <property type="protein sequence ID" value="KAK7073077.1"/>
    <property type="molecule type" value="Genomic_DNA"/>
</dbReference>
<comment type="caution">
    <text evidence="8">The sequence shown here is derived from an EMBL/GenBank/DDBJ whole genome shotgun (WGS) entry which is preliminary data.</text>
</comment>
<dbReference type="InterPro" id="IPR034221">
    <property type="entry name" value="RBM34_RRM2"/>
</dbReference>
<evidence type="ECO:0000256" key="6">
    <source>
        <dbReference type="SAM" id="MobiDB-lite"/>
    </source>
</evidence>
<dbReference type="Pfam" id="PF00076">
    <property type="entry name" value="RRM_1"/>
    <property type="match status" value="1"/>
</dbReference>
<dbReference type="AlphaFoldDB" id="A0AAN8WVT3"/>
<evidence type="ECO:0000256" key="3">
    <source>
        <dbReference type="ARBA" id="ARBA00022884"/>
    </source>
</evidence>
<evidence type="ECO:0000256" key="5">
    <source>
        <dbReference type="PROSITE-ProRule" id="PRU00176"/>
    </source>
</evidence>
<evidence type="ECO:0000313" key="9">
    <source>
        <dbReference type="Proteomes" id="UP001381693"/>
    </source>
</evidence>
<dbReference type="InterPro" id="IPR000504">
    <property type="entry name" value="RRM_dom"/>
</dbReference>
<keyword evidence="3 5" id="KW-0694">RNA-binding</keyword>
<sequence>MTMKKKKSRSRNDPLSMNSDIQHEKKNVKIDASEKFDCELSSDIQEFLKDSEGNNLTDVTSEFQDFIKSSYVAEDIPDLPLKKSKKDEEKENERTVFVGNVDVKCRKRDLLRVFSIYGKVETIRLRSFASAQPEVSKREAAIRNNIHSSRNSCNAYIRYETKEMMEAALEANGKILHDKHLRVDRAIRKDNFDRKAAVFVGNLPFECEDEEFYQYFQQCGDIESVRIVRNNKFSSGKGFGYVNFKSFDAVEVALQLNGKLFKNRNLRIQRCLKKTKISKEGNNKILLKEGQKIGFMKVKGDRMSLKFMKNQKKNPDTSKVRGKRHEKKNMFKKVQEAHYSGTKIMETSEFKKKQQRKKRLNRADRKKLSVAHYLVGNKMTKKRQ</sequence>
<dbReference type="CDD" id="cd12395">
    <property type="entry name" value="RRM2_RBM34"/>
    <property type="match status" value="1"/>
</dbReference>
<dbReference type="InterPro" id="IPR035979">
    <property type="entry name" value="RBD_domain_sf"/>
</dbReference>
<comment type="similarity">
    <text evidence="2">Belongs to the RRM RBM34 family.</text>
</comment>
<feature type="domain" description="RRM" evidence="7">
    <location>
        <begin position="196"/>
        <end position="273"/>
    </location>
</feature>
<dbReference type="GO" id="GO:0005730">
    <property type="term" value="C:nucleolus"/>
    <property type="evidence" value="ECO:0007669"/>
    <property type="project" value="UniProtKB-SubCell"/>
</dbReference>
<comment type="subcellular location">
    <subcellularLocation>
        <location evidence="1">Nucleus</location>
        <location evidence="1">Nucleolus</location>
    </subcellularLocation>
</comment>
<evidence type="ECO:0000256" key="1">
    <source>
        <dbReference type="ARBA" id="ARBA00004604"/>
    </source>
</evidence>
<keyword evidence="4" id="KW-0539">Nucleus</keyword>
<dbReference type="InterPro" id="IPR012677">
    <property type="entry name" value="Nucleotide-bd_a/b_plait_sf"/>
</dbReference>
<dbReference type="SMART" id="SM00360">
    <property type="entry name" value="RRM"/>
    <property type="match status" value="2"/>
</dbReference>
<proteinExistence type="inferred from homology"/>
<name>A0AAN8WVT3_HALRR</name>
<protein>
    <submittedName>
        <fullName evidence="8">Nucleolar protein 12</fullName>
    </submittedName>
</protein>
<feature type="domain" description="RRM" evidence="7">
    <location>
        <begin position="94"/>
        <end position="188"/>
    </location>
</feature>
<evidence type="ECO:0000256" key="4">
    <source>
        <dbReference type="ARBA" id="ARBA00023242"/>
    </source>
</evidence>
<organism evidence="8 9">
    <name type="scientific">Halocaridina rubra</name>
    <name type="common">Hawaiian red shrimp</name>
    <dbReference type="NCBI Taxonomy" id="373956"/>
    <lineage>
        <taxon>Eukaryota</taxon>
        <taxon>Metazoa</taxon>
        <taxon>Ecdysozoa</taxon>
        <taxon>Arthropoda</taxon>
        <taxon>Crustacea</taxon>
        <taxon>Multicrustacea</taxon>
        <taxon>Malacostraca</taxon>
        <taxon>Eumalacostraca</taxon>
        <taxon>Eucarida</taxon>
        <taxon>Decapoda</taxon>
        <taxon>Pleocyemata</taxon>
        <taxon>Caridea</taxon>
        <taxon>Atyoidea</taxon>
        <taxon>Atyidae</taxon>
        <taxon>Halocaridina</taxon>
    </lineage>
</organism>
<evidence type="ECO:0000256" key="2">
    <source>
        <dbReference type="ARBA" id="ARBA00007077"/>
    </source>
</evidence>
<dbReference type="PANTHER" id="PTHR23236">
    <property type="entry name" value="EUKARYOTIC TRANSLATION INITIATION FACTOR 4B/4H"/>
    <property type="match status" value="1"/>
</dbReference>
<keyword evidence="9" id="KW-1185">Reference proteome</keyword>
<reference evidence="8 9" key="1">
    <citation type="submission" date="2023-11" db="EMBL/GenBank/DDBJ databases">
        <title>Halocaridina rubra genome assembly.</title>
        <authorList>
            <person name="Smith C."/>
        </authorList>
    </citation>
    <scope>NUCLEOTIDE SEQUENCE [LARGE SCALE GENOMIC DNA]</scope>
    <source>
        <strain evidence="8">EP-1</strain>
        <tissue evidence="8">Whole</tissue>
    </source>
</reference>
<dbReference type="PANTHER" id="PTHR23236:SF25">
    <property type="entry name" value="RNA-BINDING PROTEIN 34"/>
    <property type="match status" value="1"/>
</dbReference>
<evidence type="ECO:0000259" key="7">
    <source>
        <dbReference type="PROSITE" id="PS50102"/>
    </source>
</evidence>
<dbReference type="Gene3D" id="3.30.70.330">
    <property type="match status" value="2"/>
</dbReference>